<dbReference type="PROSITE" id="PS00197">
    <property type="entry name" value="2FE2S_FER_1"/>
    <property type="match status" value="1"/>
</dbReference>
<protein>
    <recommendedName>
        <fullName evidence="9">2Fe-2S ferredoxin-type domain-containing protein</fullName>
    </recommendedName>
</protein>
<evidence type="ECO:0000313" key="11">
    <source>
        <dbReference type="Proteomes" id="UP001244341"/>
    </source>
</evidence>
<dbReference type="SUPFAM" id="SSF54292">
    <property type="entry name" value="2Fe-2S ferredoxin-like"/>
    <property type="match status" value="1"/>
</dbReference>
<dbReference type="EMBL" id="CP126214">
    <property type="protein sequence ID" value="WIA15954.1"/>
    <property type="molecule type" value="Genomic_DNA"/>
</dbReference>
<organism evidence="10 11">
    <name type="scientific">Tetradesmus obliquus</name>
    <name type="common">Green alga</name>
    <name type="synonym">Acutodesmus obliquus</name>
    <dbReference type="NCBI Taxonomy" id="3088"/>
    <lineage>
        <taxon>Eukaryota</taxon>
        <taxon>Viridiplantae</taxon>
        <taxon>Chlorophyta</taxon>
        <taxon>core chlorophytes</taxon>
        <taxon>Chlorophyceae</taxon>
        <taxon>CS clade</taxon>
        <taxon>Sphaeropleales</taxon>
        <taxon>Scenedesmaceae</taxon>
        <taxon>Tetradesmus</taxon>
    </lineage>
</organism>
<dbReference type="InterPro" id="IPR012675">
    <property type="entry name" value="Beta-grasp_dom_sf"/>
</dbReference>
<name>A0ABY8U3E0_TETOB</name>
<evidence type="ECO:0000256" key="2">
    <source>
        <dbReference type="ARBA" id="ARBA00022448"/>
    </source>
</evidence>
<keyword evidence="11" id="KW-1185">Reference proteome</keyword>
<comment type="cofactor">
    <cofactor evidence="8">
        <name>[2Fe-2S] cluster</name>
        <dbReference type="ChEBI" id="CHEBI:190135"/>
    </cofactor>
</comment>
<evidence type="ECO:0000256" key="8">
    <source>
        <dbReference type="ARBA" id="ARBA00034078"/>
    </source>
</evidence>
<feature type="domain" description="2Fe-2S ferredoxin-type" evidence="9">
    <location>
        <begin position="33"/>
        <end position="104"/>
    </location>
</feature>
<dbReference type="PANTHER" id="PTHR43112:SF3">
    <property type="entry name" value="FERREDOXIN-2, CHLOROPLASTIC"/>
    <property type="match status" value="1"/>
</dbReference>
<proteinExistence type="inferred from homology"/>
<reference evidence="10 11" key="1">
    <citation type="submission" date="2023-05" db="EMBL/GenBank/DDBJ databases">
        <title>A 100% complete, gapless, phased diploid assembly of the Scenedesmus obliquus UTEX 3031 genome.</title>
        <authorList>
            <person name="Biondi T.C."/>
            <person name="Hanschen E.R."/>
            <person name="Kwon T."/>
            <person name="Eng W."/>
            <person name="Kruse C.P.S."/>
            <person name="Koehler S.I."/>
            <person name="Kunde Y."/>
            <person name="Gleasner C.D."/>
            <person name="You Mak K.T."/>
            <person name="Polle J."/>
            <person name="Hovde B.T."/>
            <person name="Starkenburg S.R."/>
        </authorList>
    </citation>
    <scope>NUCLEOTIDE SEQUENCE [LARGE SCALE GENOMIC DNA]</scope>
    <source>
        <strain evidence="10 11">DOE0152z</strain>
    </source>
</reference>
<evidence type="ECO:0000259" key="9">
    <source>
        <dbReference type="Pfam" id="PF00111"/>
    </source>
</evidence>
<keyword evidence="3" id="KW-0001">2Fe-2S</keyword>
<evidence type="ECO:0000256" key="1">
    <source>
        <dbReference type="ARBA" id="ARBA00007874"/>
    </source>
</evidence>
<accession>A0ABY8U3E0</accession>
<evidence type="ECO:0000256" key="5">
    <source>
        <dbReference type="ARBA" id="ARBA00022982"/>
    </source>
</evidence>
<evidence type="ECO:0000256" key="6">
    <source>
        <dbReference type="ARBA" id="ARBA00023004"/>
    </source>
</evidence>
<dbReference type="Gene3D" id="3.10.20.30">
    <property type="match status" value="1"/>
</dbReference>
<sequence length="129" mass="13589">MTTASDNSSSSSRRALTCRADKVHTVTLVLPGGREAVFRAGSSKSIYDIASYAGVHLPASCRMGTCTSCVCKLLAGHVKQPQQSCLPPPLLKQGYVAICCATPTSDVTLLTHQGAAVRKWKAEQPAKGK</sequence>
<keyword evidence="2" id="KW-0813">Transport</keyword>
<keyword evidence="7" id="KW-0411">Iron-sulfur</keyword>
<dbReference type="CDD" id="cd00207">
    <property type="entry name" value="fer2"/>
    <property type="match status" value="1"/>
</dbReference>
<dbReference type="InterPro" id="IPR001041">
    <property type="entry name" value="2Fe-2S_ferredoxin-type"/>
</dbReference>
<keyword evidence="5" id="KW-0249">Electron transport</keyword>
<gene>
    <name evidence="10" type="ORF">OEZ85_012695</name>
</gene>
<evidence type="ECO:0000256" key="7">
    <source>
        <dbReference type="ARBA" id="ARBA00023014"/>
    </source>
</evidence>
<evidence type="ECO:0000256" key="3">
    <source>
        <dbReference type="ARBA" id="ARBA00022714"/>
    </source>
</evidence>
<dbReference type="Pfam" id="PF00111">
    <property type="entry name" value="Fer2"/>
    <property type="match status" value="1"/>
</dbReference>
<dbReference type="Proteomes" id="UP001244341">
    <property type="component" value="Chromosome 7b"/>
</dbReference>
<evidence type="ECO:0000256" key="4">
    <source>
        <dbReference type="ARBA" id="ARBA00022723"/>
    </source>
</evidence>
<dbReference type="InterPro" id="IPR036010">
    <property type="entry name" value="2Fe-2S_ferredoxin-like_sf"/>
</dbReference>
<keyword evidence="6" id="KW-0408">Iron</keyword>
<evidence type="ECO:0000313" key="10">
    <source>
        <dbReference type="EMBL" id="WIA15954.1"/>
    </source>
</evidence>
<dbReference type="InterPro" id="IPR006058">
    <property type="entry name" value="2Fe2S_fd_BS"/>
</dbReference>
<comment type="similarity">
    <text evidence="1">Belongs to the 2Fe2S plant-type ferredoxin family.</text>
</comment>
<dbReference type="PANTHER" id="PTHR43112">
    <property type="entry name" value="FERREDOXIN"/>
    <property type="match status" value="1"/>
</dbReference>
<keyword evidence="4" id="KW-0479">Metal-binding</keyword>